<accession>A0AAN4MV36</accession>
<dbReference type="EMBL" id="JGEA01000073">
    <property type="protein sequence ID" value="EYA11964.1"/>
    <property type="molecule type" value="Genomic_DNA"/>
</dbReference>
<gene>
    <name evidence="1" type="ORF">M104_5124</name>
</gene>
<keyword evidence="1" id="KW-0675">Receptor</keyword>
<dbReference type="Proteomes" id="UP000022433">
    <property type="component" value="Unassembled WGS sequence"/>
</dbReference>
<dbReference type="AlphaFoldDB" id="A0AAN4MV36"/>
<comment type="caution">
    <text evidence="1">The sequence shown here is derived from an EMBL/GenBank/DDBJ whole genome shotgun (WGS) entry which is preliminary data.</text>
</comment>
<evidence type="ECO:0000313" key="1">
    <source>
        <dbReference type="EMBL" id="EYA11964.1"/>
    </source>
</evidence>
<proteinExistence type="predicted"/>
<name>A0AAN4MV36_BACFG</name>
<protein>
    <submittedName>
        <fullName evidence="1">Thrombopoietin receptor</fullName>
    </submittedName>
</protein>
<sequence length="53" mass="6357">MCRRAVTAVSRIKGNEEVCQDLFYSLEWTYPITLLEEWNSNGYFDEIEGWYDD</sequence>
<evidence type="ECO:0000313" key="2">
    <source>
        <dbReference type="Proteomes" id="UP000022433"/>
    </source>
</evidence>
<organism evidence="1 2">
    <name type="scientific">Bacteroides fragilis str. 1007-1-F #10</name>
    <dbReference type="NCBI Taxonomy" id="1339295"/>
    <lineage>
        <taxon>Bacteria</taxon>
        <taxon>Pseudomonadati</taxon>
        <taxon>Bacteroidota</taxon>
        <taxon>Bacteroidia</taxon>
        <taxon>Bacteroidales</taxon>
        <taxon>Bacteroidaceae</taxon>
        <taxon>Bacteroides</taxon>
    </lineage>
</organism>
<reference evidence="1 2" key="1">
    <citation type="submission" date="2014-02" db="EMBL/GenBank/DDBJ databases">
        <authorList>
            <person name="Sears C."/>
            <person name="Carroll K."/>
            <person name="Sack B.R."/>
            <person name="Qadri F."/>
            <person name="Myers L.L."/>
            <person name="Chung G.-T."/>
            <person name="Escheverria P."/>
            <person name="Fraser C.M."/>
            <person name="Sadzewicz L."/>
            <person name="Shefchek K.A."/>
            <person name="Tallon L."/>
            <person name="Das S.P."/>
            <person name="Daugherty S."/>
            <person name="Mongodin E.F."/>
        </authorList>
    </citation>
    <scope>NUCLEOTIDE SEQUENCE [LARGE SCALE GENOMIC DNA]</scope>
    <source>
        <strain evidence="1 2">1007-1-F #10</strain>
    </source>
</reference>